<evidence type="ECO:0000313" key="1">
    <source>
        <dbReference type="EMBL" id="AKA72365.1"/>
    </source>
</evidence>
<evidence type="ECO:0000313" key="2">
    <source>
        <dbReference type="Proteomes" id="UP000033115"/>
    </source>
</evidence>
<keyword evidence="2" id="KW-1185">Reference proteome</keyword>
<dbReference type="RefSeq" id="WP_026366543.1">
    <property type="nucleotide sequence ID" value="NZ_CP009933.1"/>
</dbReference>
<protein>
    <submittedName>
        <fullName evidence="1">Uncharacterized protein</fullName>
    </submittedName>
</protein>
<reference evidence="1 2" key="1">
    <citation type="journal article" date="2015" name="J. Biotechnol.">
        <title>Complete genome sequence of a malodorant-producing acetogen, Clostridium scatologenes ATCC 25775(T).</title>
        <authorList>
            <person name="Zhu Z."/>
            <person name="Guo T."/>
            <person name="Zheng H."/>
            <person name="Song T."/>
            <person name="Ouyang P."/>
            <person name="Xie J."/>
        </authorList>
    </citation>
    <scope>NUCLEOTIDE SEQUENCE [LARGE SCALE GENOMIC DNA]</scope>
    <source>
        <strain evidence="1 2">ATCC 25775</strain>
    </source>
</reference>
<sequence length="88" mass="10199">MSMSPENYIGLEAKSMDLLYDIQNILAYTGPDMDRKAAFVYEKIVALESELNIAIKNLKSIDKIKKYQNYLDSISFKKDKIYFIAHII</sequence>
<accession>A0A0E3MC74</accession>
<dbReference type="EMBL" id="CP009933">
    <property type="protein sequence ID" value="AKA72365.1"/>
    <property type="molecule type" value="Genomic_DNA"/>
</dbReference>
<gene>
    <name evidence="1" type="ORF">CSCA_5240</name>
</gene>
<name>A0A0E3MC74_CLOSL</name>
<dbReference type="KEGG" id="csq:CSCA_5240"/>
<dbReference type="HOGENOM" id="CLU_2463679_0_0_9"/>
<proteinExistence type="predicted"/>
<dbReference type="Proteomes" id="UP000033115">
    <property type="component" value="Chromosome"/>
</dbReference>
<dbReference type="STRING" id="1548.CSCA_5240"/>
<dbReference type="AlphaFoldDB" id="A0A0E3MC74"/>
<organism evidence="1 2">
    <name type="scientific">Clostridium scatologenes</name>
    <dbReference type="NCBI Taxonomy" id="1548"/>
    <lineage>
        <taxon>Bacteria</taxon>
        <taxon>Bacillati</taxon>
        <taxon>Bacillota</taxon>
        <taxon>Clostridia</taxon>
        <taxon>Eubacteriales</taxon>
        <taxon>Clostridiaceae</taxon>
        <taxon>Clostridium</taxon>
    </lineage>
</organism>